<dbReference type="PANTHER" id="PTHR38926:SF5">
    <property type="entry name" value="F-BOX AND LEUCINE-RICH REPEAT PROTEIN 6"/>
    <property type="match status" value="1"/>
</dbReference>
<dbReference type="PANTHER" id="PTHR38926">
    <property type="entry name" value="F-BOX DOMAIN CONTAINING PROTEIN, EXPRESSED"/>
    <property type="match status" value="1"/>
</dbReference>
<dbReference type="Proteomes" id="UP000054107">
    <property type="component" value="Unassembled WGS sequence"/>
</dbReference>
<dbReference type="SUPFAM" id="SSF81383">
    <property type="entry name" value="F-box domain"/>
    <property type="match status" value="1"/>
</dbReference>
<name>A0A0B7NP67_9FUNG</name>
<dbReference type="InterPro" id="IPR001810">
    <property type="entry name" value="F-box_dom"/>
</dbReference>
<dbReference type="Gene3D" id="3.80.10.10">
    <property type="entry name" value="Ribonuclease Inhibitor"/>
    <property type="match status" value="1"/>
</dbReference>
<dbReference type="EMBL" id="LN733260">
    <property type="protein sequence ID" value="CEP16724.1"/>
    <property type="molecule type" value="Genomic_DNA"/>
</dbReference>
<dbReference type="InterPro" id="IPR032675">
    <property type="entry name" value="LRR_dom_sf"/>
</dbReference>
<keyword evidence="3" id="KW-1185">Reference proteome</keyword>
<evidence type="ECO:0000313" key="3">
    <source>
        <dbReference type="Proteomes" id="UP000054107"/>
    </source>
</evidence>
<evidence type="ECO:0000313" key="2">
    <source>
        <dbReference type="EMBL" id="CEP16724.1"/>
    </source>
</evidence>
<dbReference type="AlphaFoldDB" id="A0A0B7NP67"/>
<gene>
    <name evidence="2" type="primary">PARPA_10999.1 scaffold 42152</name>
</gene>
<reference evidence="2 3" key="1">
    <citation type="submission" date="2014-09" db="EMBL/GenBank/DDBJ databases">
        <authorList>
            <person name="Ellenberger Sabrina"/>
        </authorList>
    </citation>
    <scope>NUCLEOTIDE SEQUENCE [LARGE SCALE GENOMIC DNA]</scope>
    <source>
        <strain evidence="2 3">CBS 412.66</strain>
    </source>
</reference>
<feature type="domain" description="F-box" evidence="1">
    <location>
        <begin position="6"/>
        <end position="43"/>
    </location>
</feature>
<dbReference type="InterPro" id="IPR036047">
    <property type="entry name" value="F-box-like_dom_sf"/>
</dbReference>
<accession>A0A0B7NP67</accession>
<organism evidence="2 3">
    <name type="scientific">Parasitella parasitica</name>
    <dbReference type="NCBI Taxonomy" id="35722"/>
    <lineage>
        <taxon>Eukaryota</taxon>
        <taxon>Fungi</taxon>
        <taxon>Fungi incertae sedis</taxon>
        <taxon>Mucoromycota</taxon>
        <taxon>Mucoromycotina</taxon>
        <taxon>Mucoromycetes</taxon>
        <taxon>Mucorales</taxon>
        <taxon>Mucorineae</taxon>
        <taxon>Mucoraceae</taxon>
        <taxon>Parasitella</taxon>
    </lineage>
</organism>
<dbReference type="OrthoDB" id="421226at2759"/>
<sequence length="586" mass="66897">MPTPPWLNLPQELWTVIFNQVESTGELAKCRLVCTLWNTHAVEVLLKSDLKFSDQEAISSFNLLLSRNPDQAQYIQSISVPNTDTVESPVLQRLLDLALNPNIRTLKITMSQSLFNYFMEIVRRSPAKFDNLEALPGLKTDASYHYYDAMLYFKESLQKLELSNEINDNPVITRLGEFHRLTCLTLNFIDVPDYFVELENILGKCRFLQNLELELITPANHSLDETQFKEWLSTHIPKVFTLQKFELGEVDEPHVVEYIMHKYPQIASTVIGPFTSKNNGSAKRITDSIKNVDSVRLFMWNIQDIEELKTLAREMKSETNQLKIQHDPHSTGSGVLLDIKKSLCNDNTEFIINIENTDDPVSKEIIRLVGSINRLDMNCLGSFDWEEKLTFFELLSIVPEIESLKFTDASIEPEDVQISNLDRLTSLELCGAILDPDILPVVSLFAPNLKHLTLNTCFFGYHNRSFFVNLIFSDLEKLSIITNNLIFGNYTSGSIKDRLVMIQNYTSIDVGQRVLLQVHVFGQLPEYYVLTAGTPSYSEKVIEPYLNLPLIFIAIKSLDILNIELGALVIEMNFGATDVEMEEIYA</sequence>
<proteinExistence type="predicted"/>
<protein>
    <recommendedName>
        <fullName evidence="1">F-box domain-containing protein</fullName>
    </recommendedName>
</protein>
<dbReference type="SUPFAM" id="SSF52047">
    <property type="entry name" value="RNI-like"/>
    <property type="match status" value="1"/>
</dbReference>
<dbReference type="Pfam" id="PF12937">
    <property type="entry name" value="F-box-like"/>
    <property type="match status" value="1"/>
</dbReference>
<evidence type="ECO:0000259" key="1">
    <source>
        <dbReference type="Pfam" id="PF12937"/>
    </source>
</evidence>